<keyword evidence="2" id="KW-1185">Reference proteome</keyword>
<dbReference type="EMBL" id="JABTEG010000012">
    <property type="protein sequence ID" value="KAG4304057.1"/>
    <property type="molecule type" value="Genomic_DNA"/>
</dbReference>
<protein>
    <submittedName>
        <fullName evidence="1">Uncharacterized protein</fullName>
    </submittedName>
</protein>
<evidence type="ECO:0000313" key="1">
    <source>
        <dbReference type="EMBL" id="KAG4304057.1"/>
    </source>
</evidence>
<evidence type="ECO:0000313" key="2">
    <source>
        <dbReference type="Proteomes" id="UP000768646"/>
    </source>
</evidence>
<accession>A0ACB7CAH5</accession>
<organism evidence="1 2">
    <name type="scientific">Pneumocystis oryctolagi</name>
    <dbReference type="NCBI Taxonomy" id="42067"/>
    <lineage>
        <taxon>Eukaryota</taxon>
        <taxon>Fungi</taxon>
        <taxon>Dikarya</taxon>
        <taxon>Ascomycota</taxon>
        <taxon>Taphrinomycotina</taxon>
        <taxon>Pneumocystomycetes</taxon>
        <taxon>Pneumocystaceae</taxon>
        <taxon>Pneumocystis</taxon>
    </lineage>
</organism>
<reference evidence="1 2" key="1">
    <citation type="journal article" date="2021" name="Commun. Biol.">
        <title>Genomic insights into the host specific adaptation of the Pneumocystis genus.</title>
        <authorList>
            <person name="Cisse O.H."/>
            <person name="Ma L."/>
            <person name="Dekker J.P."/>
            <person name="Khil P.P."/>
            <person name="Youn J.-H."/>
            <person name="Brenchley J.M."/>
            <person name="Blair R."/>
            <person name="Pahar B."/>
            <person name="Chabe M."/>
            <person name="Van Rompay K.K.A."/>
            <person name="Keesler R."/>
            <person name="Sukura A."/>
            <person name="Hirsch V."/>
            <person name="Kutty G."/>
            <person name="Liu Y."/>
            <person name="Peng L."/>
            <person name="Chen J."/>
            <person name="Song J."/>
            <person name="Weissenbacher-Lang C."/>
            <person name="Xu J."/>
            <person name="Upham N.S."/>
            <person name="Stajich J.E."/>
            <person name="Cuomo C.A."/>
            <person name="Cushion M.T."/>
            <person name="Kovacs J.A."/>
        </authorList>
    </citation>
    <scope>NUCLEOTIDE SEQUENCE [LARGE SCALE GENOMIC DNA]</scope>
    <source>
        <strain evidence="1 2">RABM</strain>
    </source>
</reference>
<gene>
    <name evidence="1" type="ORF">PORY_002580</name>
</gene>
<sequence length="216" mass="24120">MFGVICAGRPVQINVQQIENTKFIFVLENASLINHLVVFLLPDKSFQDNYGATVYLQYSGKSFQLLGGLSNKKPSAIFRLKNASNIDNTNTEDEMLDSSEPSHSISAVLGISIEPLLSIEQQLSSLSMTQQSQKKIEGFKGNSLSAQSMQVILQKIMTNLYNFVVGFTTSQLPHGSQLLGNIQIDNTYIPLKAFQDWYSKFLSKLSIDPNFLEKEQ</sequence>
<name>A0ACB7CAH5_9ASCO</name>
<dbReference type="Proteomes" id="UP000768646">
    <property type="component" value="Unassembled WGS sequence"/>
</dbReference>
<comment type="caution">
    <text evidence="1">The sequence shown here is derived from an EMBL/GenBank/DDBJ whole genome shotgun (WGS) entry which is preliminary data.</text>
</comment>
<proteinExistence type="predicted"/>